<name>X1QN44_9ZZZZ</name>
<comment type="caution">
    <text evidence="1">The sequence shown here is derived from an EMBL/GenBank/DDBJ whole genome shotgun (WGS) entry which is preliminary data.</text>
</comment>
<gene>
    <name evidence="1" type="ORF">S06H3_58629</name>
</gene>
<dbReference type="AlphaFoldDB" id="X1QN44"/>
<evidence type="ECO:0000313" key="1">
    <source>
        <dbReference type="EMBL" id="GAI56206.1"/>
    </source>
</evidence>
<proteinExistence type="predicted"/>
<feature type="non-terminal residue" evidence="1">
    <location>
        <position position="210"/>
    </location>
</feature>
<reference evidence="1" key="1">
    <citation type="journal article" date="2014" name="Front. Microbiol.">
        <title>High frequency of phylogenetically diverse reductive dehalogenase-homologous genes in deep subseafloor sedimentary metagenomes.</title>
        <authorList>
            <person name="Kawai M."/>
            <person name="Futagami T."/>
            <person name="Toyoda A."/>
            <person name="Takaki Y."/>
            <person name="Nishi S."/>
            <person name="Hori S."/>
            <person name="Arai W."/>
            <person name="Tsubouchi T."/>
            <person name="Morono Y."/>
            <person name="Uchiyama I."/>
            <person name="Ito T."/>
            <person name="Fujiyama A."/>
            <person name="Inagaki F."/>
            <person name="Takami H."/>
        </authorList>
    </citation>
    <scope>NUCLEOTIDE SEQUENCE</scope>
    <source>
        <strain evidence="1">Expedition CK06-06</strain>
    </source>
</reference>
<organism evidence="1">
    <name type="scientific">marine sediment metagenome</name>
    <dbReference type="NCBI Taxonomy" id="412755"/>
    <lineage>
        <taxon>unclassified sequences</taxon>
        <taxon>metagenomes</taxon>
        <taxon>ecological metagenomes</taxon>
    </lineage>
</organism>
<protein>
    <submittedName>
        <fullName evidence="1">Uncharacterized protein</fullName>
    </submittedName>
</protein>
<dbReference type="EMBL" id="BARV01037979">
    <property type="protein sequence ID" value="GAI56206.1"/>
    <property type="molecule type" value="Genomic_DNA"/>
</dbReference>
<accession>X1QN44</accession>
<sequence length="210" mass="24591">MYRLDSIDAYERKLVKQIEVASIQTQDSYNKAYIKLLKIDNRNSPILAKIEIDVRQKNGGVKRERKTVRSGHDLLEISGGRGIYDGYIIDDIYCEQGNEYISFTSRPDIVRLNQTVGDVNDDEYKRLQIRKTIEEHLEKEMDLRPKGLKVLSLFFIDRVANYRWYDDDSNPQQGKYARVFEEEYKRAIQKPKYRTLFKGADLETAVSGVH</sequence>